<dbReference type="PANTHER" id="PTHR38445">
    <property type="entry name" value="HTH-TYPE TRANSCRIPTIONAL REPRESSOR YTRA"/>
    <property type="match status" value="1"/>
</dbReference>
<reference evidence="6 7" key="1">
    <citation type="submission" date="2018-10" db="EMBL/GenBank/DDBJ databases">
        <title>Sequencing the genomes of 1000 actinobacteria strains.</title>
        <authorList>
            <person name="Klenk H.-P."/>
        </authorList>
    </citation>
    <scope>NUCLEOTIDE SEQUENCE [LARGE SCALE GENOMIC DNA]</scope>
    <source>
        <strain evidence="6 7">DSM 45119</strain>
    </source>
</reference>
<dbReference type="Proteomes" id="UP000270697">
    <property type="component" value="Unassembled WGS sequence"/>
</dbReference>
<dbReference type="CDD" id="cd07377">
    <property type="entry name" value="WHTH_GntR"/>
    <property type="match status" value="1"/>
</dbReference>
<dbReference type="EMBL" id="RBXX01000002">
    <property type="protein sequence ID" value="RKT84868.1"/>
    <property type="molecule type" value="Genomic_DNA"/>
</dbReference>
<accession>A0ABX9TDP5</accession>
<dbReference type="Gene3D" id="1.10.10.10">
    <property type="entry name" value="Winged helix-like DNA-binding domain superfamily/Winged helix DNA-binding domain"/>
    <property type="match status" value="1"/>
</dbReference>
<evidence type="ECO:0000259" key="5">
    <source>
        <dbReference type="PROSITE" id="PS50949"/>
    </source>
</evidence>
<evidence type="ECO:0000313" key="6">
    <source>
        <dbReference type="EMBL" id="RKT84868.1"/>
    </source>
</evidence>
<evidence type="ECO:0000256" key="2">
    <source>
        <dbReference type="ARBA" id="ARBA00023125"/>
    </source>
</evidence>
<dbReference type="Pfam" id="PF00392">
    <property type="entry name" value="GntR"/>
    <property type="match status" value="1"/>
</dbReference>
<evidence type="ECO:0000256" key="1">
    <source>
        <dbReference type="ARBA" id="ARBA00023015"/>
    </source>
</evidence>
<keyword evidence="4" id="KW-0175">Coiled coil</keyword>
<dbReference type="PROSITE" id="PS50949">
    <property type="entry name" value="HTH_GNTR"/>
    <property type="match status" value="1"/>
</dbReference>
<keyword evidence="2" id="KW-0238">DNA-binding</keyword>
<keyword evidence="3" id="KW-0804">Transcription</keyword>
<evidence type="ECO:0000256" key="4">
    <source>
        <dbReference type="SAM" id="Coils"/>
    </source>
</evidence>
<evidence type="ECO:0000256" key="3">
    <source>
        <dbReference type="ARBA" id="ARBA00023163"/>
    </source>
</evidence>
<dbReference type="InterPro" id="IPR036390">
    <property type="entry name" value="WH_DNA-bd_sf"/>
</dbReference>
<feature type="coiled-coil region" evidence="4">
    <location>
        <begin position="111"/>
        <end position="138"/>
    </location>
</feature>
<sequence length="142" mass="15653">MSTPCLKTFWRYPDHVVTNEAQEDKRPASRRVADELQKLIDSGELAPGDPLPTYRQLAKEHDVAVNTAMSAVRLLRESGAVTIRPNAGARVSDQTEDVDVAEELGRARAEVGELRTQVQHVNAKLADLEERLGLLADRAIKG</sequence>
<protein>
    <submittedName>
        <fullName evidence="6">GntR family transcriptional regulator</fullName>
    </submittedName>
</protein>
<feature type="domain" description="HTH gntR-type" evidence="5">
    <location>
        <begin position="26"/>
        <end position="94"/>
    </location>
</feature>
<name>A0ABX9TDP5_9PSEU</name>
<dbReference type="InterPro" id="IPR036388">
    <property type="entry name" value="WH-like_DNA-bd_sf"/>
</dbReference>
<dbReference type="InterPro" id="IPR000524">
    <property type="entry name" value="Tscrpt_reg_HTH_GntR"/>
</dbReference>
<dbReference type="SUPFAM" id="SSF46785">
    <property type="entry name" value="Winged helix' DNA-binding domain"/>
    <property type="match status" value="1"/>
</dbReference>
<organism evidence="6 7">
    <name type="scientific">Saccharopolyspora antimicrobica</name>
    <dbReference type="NCBI Taxonomy" id="455193"/>
    <lineage>
        <taxon>Bacteria</taxon>
        <taxon>Bacillati</taxon>
        <taxon>Actinomycetota</taxon>
        <taxon>Actinomycetes</taxon>
        <taxon>Pseudonocardiales</taxon>
        <taxon>Pseudonocardiaceae</taxon>
        <taxon>Saccharopolyspora</taxon>
    </lineage>
</organism>
<dbReference type="PANTHER" id="PTHR38445:SF7">
    <property type="entry name" value="GNTR-FAMILY TRANSCRIPTIONAL REGULATOR"/>
    <property type="match status" value="1"/>
</dbReference>
<gene>
    <name evidence="6" type="ORF">ATL45_3199</name>
</gene>
<keyword evidence="1" id="KW-0805">Transcription regulation</keyword>
<dbReference type="SMART" id="SM00345">
    <property type="entry name" value="HTH_GNTR"/>
    <property type="match status" value="1"/>
</dbReference>
<keyword evidence="7" id="KW-1185">Reference proteome</keyword>
<proteinExistence type="predicted"/>
<comment type="caution">
    <text evidence="6">The sequence shown here is derived from an EMBL/GenBank/DDBJ whole genome shotgun (WGS) entry which is preliminary data.</text>
</comment>
<evidence type="ECO:0000313" key="7">
    <source>
        <dbReference type="Proteomes" id="UP000270697"/>
    </source>
</evidence>